<evidence type="ECO:0000313" key="5">
    <source>
        <dbReference type="EMBL" id="RMI24579.1"/>
    </source>
</evidence>
<evidence type="ECO:0000256" key="1">
    <source>
        <dbReference type="ARBA" id="ARBA00009129"/>
    </source>
</evidence>
<evidence type="ECO:0000313" key="4">
    <source>
        <dbReference type="EMBL" id="RKK04072.1"/>
    </source>
</evidence>
<name>A0A3A9JC62_9PROT</name>
<dbReference type="RefSeq" id="WP_120638398.1">
    <property type="nucleotide sequence ID" value="NZ_RAQU01000057.1"/>
</dbReference>
<dbReference type="Proteomes" id="UP000274097">
    <property type="component" value="Unassembled WGS sequence"/>
</dbReference>
<dbReference type="InterPro" id="IPR036629">
    <property type="entry name" value="YjbJ_sf"/>
</dbReference>
<feature type="region of interest" description="Disordered" evidence="2">
    <location>
        <begin position="28"/>
        <end position="60"/>
    </location>
</feature>
<organism evidence="4 7">
    <name type="scientific">Teichococcus wenyumeiae</name>
    <dbReference type="NCBI Taxonomy" id="2478470"/>
    <lineage>
        <taxon>Bacteria</taxon>
        <taxon>Pseudomonadati</taxon>
        <taxon>Pseudomonadota</taxon>
        <taxon>Alphaproteobacteria</taxon>
        <taxon>Acetobacterales</taxon>
        <taxon>Roseomonadaceae</taxon>
        <taxon>Roseomonas</taxon>
    </lineage>
</organism>
<dbReference type="Proteomes" id="UP000278036">
    <property type="component" value="Unassembled WGS sequence"/>
</dbReference>
<comment type="similarity">
    <text evidence="1">Belongs to the UPF0337 (CsbD) family.</text>
</comment>
<dbReference type="PANTHER" id="PTHR34977:SF1">
    <property type="entry name" value="UPF0337 PROTEIN YJBJ"/>
    <property type="match status" value="1"/>
</dbReference>
<dbReference type="Gene3D" id="1.10.1470.10">
    <property type="entry name" value="YjbJ"/>
    <property type="match status" value="1"/>
</dbReference>
<dbReference type="InterPro" id="IPR050423">
    <property type="entry name" value="UPF0337_stress_rsp"/>
</dbReference>
<keyword evidence="6" id="KW-1185">Reference proteome</keyword>
<proteinExistence type="inferred from homology"/>
<evidence type="ECO:0000256" key="2">
    <source>
        <dbReference type="SAM" id="MobiDB-lite"/>
    </source>
</evidence>
<evidence type="ECO:0000313" key="6">
    <source>
        <dbReference type="Proteomes" id="UP000274097"/>
    </source>
</evidence>
<dbReference type="EMBL" id="RFLX01000008">
    <property type="protein sequence ID" value="RMI24579.1"/>
    <property type="molecule type" value="Genomic_DNA"/>
</dbReference>
<protein>
    <submittedName>
        <fullName evidence="4">CsbD family protein</fullName>
    </submittedName>
</protein>
<feature type="compositionally biased region" description="Basic and acidic residues" evidence="2">
    <location>
        <begin position="49"/>
        <end position="60"/>
    </location>
</feature>
<evidence type="ECO:0000313" key="7">
    <source>
        <dbReference type="Proteomes" id="UP000278036"/>
    </source>
</evidence>
<dbReference type="AlphaFoldDB" id="A0A3A9JC62"/>
<dbReference type="Pfam" id="PF05532">
    <property type="entry name" value="CsbD"/>
    <property type="match status" value="1"/>
</dbReference>
<gene>
    <name evidence="4" type="ORF">D6Z83_11185</name>
    <name evidence="5" type="ORF">EBE87_12920</name>
</gene>
<reference evidence="4 7" key="1">
    <citation type="submission" date="2018-09" db="EMBL/GenBank/DDBJ databases">
        <title>Roseomonas sp. nov., isolated from feces of Tibetan antelopes in the Qinghai-Tibet plateau, China.</title>
        <authorList>
            <person name="Tian Z."/>
        </authorList>
    </citation>
    <scope>NUCLEOTIDE SEQUENCE [LARGE SCALE GENOMIC DNA]</scope>
    <source>
        <strain evidence="5 6">Z23</strain>
        <strain evidence="4 7">Z24</strain>
    </source>
</reference>
<accession>A0A3A9JC62</accession>
<feature type="domain" description="CsbD-like" evidence="3">
    <location>
        <begin position="4"/>
        <end position="56"/>
    </location>
</feature>
<dbReference type="InParanoid" id="A0A3A9JC62"/>
<sequence>MDKNRIDGAANQVKGAVKEAAGKVTGNTSTQVEGAAQKNAGKVQSTVGKAKDDVRDAVKS</sequence>
<dbReference type="OrthoDB" id="9796058at2"/>
<dbReference type="EMBL" id="RAQU01000057">
    <property type="protein sequence ID" value="RKK04072.1"/>
    <property type="molecule type" value="Genomic_DNA"/>
</dbReference>
<evidence type="ECO:0000259" key="3">
    <source>
        <dbReference type="Pfam" id="PF05532"/>
    </source>
</evidence>
<dbReference type="PANTHER" id="PTHR34977">
    <property type="entry name" value="UPF0337 PROTEIN YJBJ"/>
    <property type="match status" value="1"/>
</dbReference>
<comment type="caution">
    <text evidence="4">The sequence shown here is derived from an EMBL/GenBank/DDBJ whole genome shotgun (WGS) entry which is preliminary data.</text>
</comment>
<dbReference type="InterPro" id="IPR008462">
    <property type="entry name" value="CsbD"/>
</dbReference>
<dbReference type="SUPFAM" id="SSF69047">
    <property type="entry name" value="Hypothetical protein YjbJ"/>
    <property type="match status" value="1"/>
</dbReference>